<gene>
    <name evidence="2" type="ORF">Thiowin_04117</name>
</gene>
<evidence type="ECO:0000313" key="2">
    <source>
        <dbReference type="EMBL" id="WPL19013.1"/>
    </source>
</evidence>
<dbReference type="PANTHER" id="PTHR34322:SF2">
    <property type="entry name" value="TRANSPOSASE IS200-LIKE DOMAIN-CONTAINING PROTEIN"/>
    <property type="match status" value="1"/>
</dbReference>
<dbReference type="Gene3D" id="3.30.70.1290">
    <property type="entry name" value="Transposase IS200-like"/>
    <property type="match status" value="1"/>
</dbReference>
<protein>
    <submittedName>
        <fullName evidence="2">Transposase</fullName>
    </submittedName>
</protein>
<sequence length="115" mass="13395">MPRRPRLHIADYPHHIVQRGHNRAACFFADEDYQAYLHWLGEGLQKTGVRLHAYVLMTNHVHLLLTPKAADDIPRLIIALGRRFVQYINRRIPGTVYLILSRRTPNGVTVLPRRL</sequence>
<organism evidence="2 3">
    <name type="scientific">Thiorhodovibrio winogradskyi</name>
    <dbReference type="NCBI Taxonomy" id="77007"/>
    <lineage>
        <taxon>Bacteria</taxon>
        <taxon>Pseudomonadati</taxon>
        <taxon>Pseudomonadota</taxon>
        <taxon>Gammaproteobacteria</taxon>
        <taxon>Chromatiales</taxon>
        <taxon>Chromatiaceae</taxon>
        <taxon>Thiorhodovibrio</taxon>
    </lineage>
</organism>
<reference evidence="2 3" key="1">
    <citation type="journal article" date="2023" name="Microorganisms">
        <title>Thiorhodovibrio frisius and Trv. litoralis spp. nov., Two Novel Members from a Clade of Fastidious Purple Sulfur Bacteria That Exhibit Unique Red-Shifted Light-Harvesting Capabilities.</title>
        <authorList>
            <person name="Methner A."/>
            <person name="Kuzyk S.B."/>
            <person name="Petersen J."/>
            <person name="Bauer S."/>
            <person name="Brinkmann H."/>
            <person name="Sichau K."/>
            <person name="Wanner G."/>
            <person name="Wolf J."/>
            <person name="Neumann-Schaal M."/>
            <person name="Henke P."/>
            <person name="Tank M."/>
            <person name="Sproer C."/>
            <person name="Bunk B."/>
            <person name="Overmann J."/>
        </authorList>
    </citation>
    <scope>NUCLEOTIDE SEQUENCE [LARGE SCALE GENOMIC DNA]</scope>
    <source>
        <strain evidence="2 3">DSM 6702</strain>
    </source>
</reference>
<proteinExistence type="predicted"/>
<keyword evidence="3" id="KW-1185">Reference proteome</keyword>
<dbReference type="Pfam" id="PF01797">
    <property type="entry name" value="Y1_Tnp"/>
    <property type="match status" value="1"/>
</dbReference>
<dbReference type="PANTHER" id="PTHR34322">
    <property type="entry name" value="TRANSPOSASE, Y1_TNP DOMAIN-CONTAINING"/>
    <property type="match status" value="1"/>
</dbReference>
<dbReference type="Proteomes" id="UP001432180">
    <property type="component" value="Chromosome"/>
</dbReference>
<dbReference type="SUPFAM" id="SSF143422">
    <property type="entry name" value="Transposase IS200-like"/>
    <property type="match status" value="1"/>
</dbReference>
<dbReference type="EMBL" id="CP121472">
    <property type="protein sequence ID" value="WPL19013.1"/>
    <property type="molecule type" value="Genomic_DNA"/>
</dbReference>
<name>A0ABZ0SDB3_9GAMM</name>
<accession>A0ABZ0SDB3</accession>
<dbReference type="InterPro" id="IPR036515">
    <property type="entry name" value="Transposase_17_sf"/>
</dbReference>
<dbReference type="InterPro" id="IPR002686">
    <property type="entry name" value="Transposase_17"/>
</dbReference>
<dbReference type="SMART" id="SM01321">
    <property type="entry name" value="Y1_Tnp"/>
    <property type="match status" value="1"/>
</dbReference>
<feature type="domain" description="Transposase IS200-like" evidence="1">
    <location>
        <begin position="9"/>
        <end position="112"/>
    </location>
</feature>
<dbReference type="RefSeq" id="WP_328984757.1">
    <property type="nucleotide sequence ID" value="NZ_CP121472.1"/>
</dbReference>
<evidence type="ECO:0000259" key="1">
    <source>
        <dbReference type="SMART" id="SM01321"/>
    </source>
</evidence>
<evidence type="ECO:0000313" key="3">
    <source>
        <dbReference type="Proteomes" id="UP001432180"/>
    </source>
</evidence>